<dbReference type="EMBL" id="LCBD01000038">
    <property type="protein sequence ID" value="KKS03076.1"/>
    <property type="molecule type" value="Genomic_DNA"/>
</dbReference>
<protein>
    <submittedName>
        <fullName evidence="2">Uncharacterized protein</fullName>
    </submittedName>
</protein>
<evidence type="ECO:0000313" key="3">
    <source>
        <dbReference type="Proteomes" id="UP000034286"/>
    </source>
</evidence>
<evidence type="ECO:0000313" key="2">
    <source>
        <dbReference type="EMBL" id="KKS03076.1"/>
    </source>
</evidence>
<evidence type="ECO:0000256" key="1">
    <source>
        <dbReference type="SAM" id="Phobius"/>
    </source>
</evidence>
<keyword evidence="1" id="KW-0812">Transmembrane</keyword>
<accession>A0A0G0Y109</accession>
<gene>
    <name evidence="2" type="ORF">UU57_C0038G0002</name>
</gene>
<comment type="caution">
    <text evidence="2">The sequence shown here is derived from an EMBL/GenBank/DDBJ whole genome shotgun (WGS) entry which is preliminary data.</text>
</comment>
<keyword evidence="1" id="KW-0472">Membrane</keyword>
<reference evidence="2 3" key="1">
    <citation type="journal article" date="2015" name="Nature">
        <title>rRNA introns, odd ribosomes, and small enigmatic genomes across a large radiation of phyla.</title>
        <authorList>
            <person name="Brown C.T."/>
            <person name="Hug L.A."/>
            <person name="Thomas B.C."/>
            <person name="Sharon I."/>
            <person name="Castelle C.J."/>
            <person name="Singh A."/>
            <person name="Wilkins M.J."/>
            <person name="Williams K.H."/>
            <person name="Banfield J.F."/>
        </authorList>
    </citation>
    <scope>NUCLEOTIDE SEQUENCE [LARGE SCALE GENOMIC DNA]</scope>
</reference>
<proteinExistence type="predicted"/>
<keyword evidence="1" id="KW-1133">Transmembrane helix</keyword>
<dbReference type="Proteomes" id="UP000034286">
    <property type="component" value="Unassembled WGS sequence"/>
</dbReference>
<organism evidence="2 3">
    <name type="scientific">Candidatus Woesebacteria bacterium GW2011_GWE1_41_24</name>
    <dbReference type="NCBI Taxonomy" id="1618597"/>
    <lineage>
        <taxon>Bacteria</taxon>
        <taxon>Candidatus Woeseibacteriota</taxon>
    </lineage>
</organism>
<feature type="transmembrane region" description="Helical" evidence="1">
    <location>
        <begin position="21"/>
        <end position="41"/>
    </location>
</feature>
<sequence>MTNFKTKIIKRLTTIRRGYNTIYSFFLSAYLGKTIIALNYIDELILNWTFYFFVYNPQGEGIKEFYRVVSIQTMGTKLNWLRQIYIGNMKFTKENVILKLSHSISILIGNRTLKEIIDLLSELIDNIRNPLAHSHYLLGYGNDSEWKLVYERFYFNKKTDEIERPKYTIHEAREYLQKVKTTQIELQKLFVTLLDLRK</sequence>
<dbReference type="AlphaFoldDB" id="A0A0G0Y109"/>
<name>A0A0G0Y109_9BACT</name>